<dbReference type="InterPro" id="IPR013761">
    <property type="entry name" value="SAM/pointed_sf"/>
</dbReference>
<evidence type="ECO:0000256" key="1">
    <source>
        <dbReference type="ARBA" id="ARBA00022499"/>
    </source>
</evidence>
<evidence type="ECO:0000256" key="5">
    <source>
        <dbReference type="SAM" id="MobiDB-lite"/>
    </source>
</evidence>
<keyword evidence="1" id="KW-1017">Isopeptide bond</keyword>
<dbReference type="OrthoDB" id="10067653at2759"/>
<organism evidence="7 8">
    <name type="scientific">Danionella cerebrum</name>
    <dbReference type="NCBI Taxonomy" id="2873325"/>
    <lineage>
        <taxon>Eukaryota</taxon>
        <taxon>Metazoa</taxon>
        <taxon>Chordata</taxon>
        <taxon>Craniata</taxon>
        <taxon>Vertebrata</taxon>
        <taxon>Euteleostomi</taxon>
        <taxon>Actinopterygii</taxon>
        <taxon>Neopterygii</taxon>
        <taxon>Teleostei</taxon>
        <taxon>Ostariophysi</taxon>
        <taxon>Cypriniformes</taxon>
        <taxon>Danionidae</taxon>
        <taxon>Danioninae</taxon>
        <taxon>Danionella</taxon>
    </lineage>
</organism>
<dbReference type="Gene3D" id="1.10.150.50">
    <property type="entry name" value="Transcription Factor, Ets-1"/>
    <property type="match status" value="1"/>
</dbReference>
<gene>
    <name evidence="7" type="ORF">DNTS_034667</name>
</gene>
<dbReference type="FunFam" id="1.10.150.50:FF:000041">
    <property type="entry name" value="Chromosome 19 C19orf47 homolog"/>
    <property type="match status" value="1"/>
</dbReference>
<feature type="region of interest" description="Disordered" evidence="5">
    <location>
        <begin position="146"/>
        <end position="191"/>
    </location>
</feature>
<evidence type="ECO:0000313" key="8">
    <source>
        <dbReference type="Proteomes" id="UP000316079"/>
    </source>
</evidence>
<dbReference type="GO" id="GO:0005634">
    <property type="term" value="C:nucleus"/>
    <property type="evidence" value="ECO:0007669"/>
    <property type="project" value="TreeGrafter"/>
</dbReference>
<accession>A0A553N3K5</accession>
<comment type="caution">
    <text evidence="7">The sequence shown here is derived from an EMBL/GenBank/DDBJ whole genome shotgun (WGS) entry which is preliminary data.</text>
</comment>
<keyword evidence="4" id="KW-0802">TPR repeat</keyword>
<dbReference type="CDD" id="cd09531">
    <property type="entry name" value="SAM_CS047"/>
    <property type="match status" value="1"/>
</dbReference>
<dbReference type="Proteomes" id="UP000316079">
    <property type="component" value="Unassembled WGS sequence"/>
</dbReference>
<dbReference type="Gene3D" id="1.25.40.10">
    <property type="entry name" value="Tetratricopeptide repeat domain"/>
    <property type="match status" value="1"/>
</dbReference>
<evidence type="ECO:0000256" key="4">
    <source>
        <dbReference type="PROSITE-ProRule" id="PRU00339"/>
    </source>
</evidence>
<evidence type="ECO:0000313" key="7">
    <source>
        <dbReference type="EMBL" id="TRY60014.1"/>
    </source>
</evidence>
<dbReference type="InterPro" id="IPR039161">
    <property type="entry name" value="C19orf47-like"/>
</dbReference>
<feature type="repeat" description="TPR" evidence="4">
    <location>
        <begin position="600"/>
        <end position="633"/>
    </location>
</feature>
<keyword evidence="2" id="KW-0597">Phosphoprotein</keyword>
<sequence>MTMCLFGRFGSAEWPRKLTGCYVTIFPQRGSVFPWKMATVTTATSEWIQFFKDAGIPPGLAVNYAVSFVDNRIQKNMLMDLSKEIMIDLGITVIGDIIAILKHAKHVYRQDMCKMAAEAITSGQTSVQAELRRTANTPATRMIANALSRESPPNTPSRRPDNRISVTVSNASAKSAPSKPAEENGMQVKRRRVTREMEGKYIINMPKGTTARTRRILDQQAKKESKADTTSAIKPTGVFSRLGETEEDEESGEKMDGVVDVFEDNDSDDEGSVLQYAGVLKRPSPAASKKLTVNTKSKPISLRRLGTKYKLPPSEGTAPPISSTSSSIQQGTPKLGVLQRLGKVPSVKSTSSPAPISQSTVTQDSRVTSSKGKALASPKVSSSTGDTHGAQMDAGEEISGVEFGSFLEATLPALARVWFASFMQSTLLQPVKRTQASASEQHGFLSAMEAKQHSIKSLKSYPEAGGRSLAAAAAAGADGVVGYRVGEMEMEGKIQKAIDFKLEGHKCYKEKKFREAIGKYHRALLQLKGIQVVDGTTGSEVNLLSQAAAKLTEEQRRAVESTEIECYDSLTACLLQSELVNYERVKEYCLKVLGHQQDHFKAMYRAGIAFYHLGDYECALRYLRDAKCREPTDTNVLRYIQLTEMKMSKSCQQLHLSLFISLYSSGLSRFVSFPCSKKQYDLCQKLFVNLVPLYCGGGSRSP</sequence>
<keyword evidence="3" id="KW-0832">Ubl conjugation</keyword>
<protein>
    <recommendedName>
        <fullName evidence="6">DUF5577 domain-containing protein</fullName>
    </recommendedName>
</protein>
<dbReference type="InterPro" id="IPR041477">
    <property type="entry name" value="DUF5577"/>
</dbReference>
<dbReference type="PANTHER" id="PTHR21359">
    <property type="entry name" value="DUF5577 DOMAIN-CONTAINING PROTEIN"/>
    <property type="match status" value="1"/>
</dbReference>
<name>A0A553N3K5_9TELE</name>
<dbReference type="InterPro" id="IPR040772">
    <property type="entry name" value="C19orf47_SAM"/>
</dbReference>
<evidence type="ECO:0000256" key="3">
    <source>
        <dbReference type="ARBA" id="ARBA00022843"/>
    </source>
</evidence>
<feature type="region of interest" description="Disordered" evidence="5">
    <location>
        <begin position="308"/>
        <end position="330"/>
    </location>
</feature>
<dbReference type="Pfam" id="PF18017">
    <property type="entry name" value="SAM_4"/>
    <property type="match status" value="1"/>
</dbReference>
<dbReference type="AlphaFoldDB" id="A0A553N3K5"/>
<dbReference type="EMBL" id="SRMA01027087">
    <property type="protein sequence ID" value="TRY60014.1"/>
    <property type="molecule type" value="Genomic_DNA"/>
</dbReference>
<feature type="domain" description="DUF5577" evidence="6">
    <location>
        <begin position="130"/>
        <end position="398"/>
    </location>
</feature>
<feature type="compositionally biased region" description="Low complexity" evidence="5">
    <location>
        <begin position="169"/>
        <end position="179"/>
    </location>
</feature>
<evidence type="ECO:0000259" key="6">
    <source>
        <dbReference type="Pfam" id="PF17740"/>
    </source>
</evidence>
<dbReference type="InterPro" id="IPR019734">
    <property type="entry name" value="TPR_rpt"/>
</dbReference>
<proteinExistence type="predicted"/>
<dbReference type="InterPro" id="IPR011990">
    <property type="entry name" value="TPR-like_helical_dom_sf"/>
</dbReference>
<dbReference type="SUPFAM" id="SSF48452">
    <property type="entry name" value="TPR-like"/>
    <property type="match status" value="1"/>
</dbReference>
<dbReference type="PROSITE" id="PS50005">
    <property type="entry name" value="TPR"/>
    <property type="match status" value="1"/>
</dbReference>
<dbReference type="PANTHER" id="PTHR21359:SF1">
    <property type="entry name" value="DUF5577 DOMAIN-CONTAINING PROTEIN"/>
    <property type="match status" value="1"/>
</dbReference>
<feature type="compositionally biased region" description="Polar residues" evidence="5">
    <location>
        <begin position="347"/>
        <end position="371"/>
    </location>
</feature>
<keyword evidence="8" id="KW-1185">Reference proteome</keyword>
<dbReference type="SUPFAM" id="SSF47769">
    <property type="entry name" value="SAM/Pointed domain"/>
    <property type="match status" value="1"/>
</dbReference>
<feature type="region of interest" description="Disordered" evidence="5">
    <location>
        <begin position="344"/>
        <end position="390"/>
    </location>
</feature>
<reference evidence="7 8" key="1">
    <citation type="journal article" date="2019" name="Sci. Data">
        <title>Hybrid genome assembly and annotation of Danionella translucida.</title>
        <authorList>
            <person name="Kadobianskyi M."/>
            <person name="Schulze L."/>
            <person name="Schuelke M."/>
            <person name="Judkewitz B."/>
        </authorList>
    </citation>
    <scope>NUCLEOTIDE SEQUENCE [LARGE SCALE GENOMIC DNA]</scope>
    <source>
        <strain evidence="7 8">Bolton</strain>
    </source>
</reference>
<feature type="compositionally biased region" description="Low complexity" evidence="5">
    <location>
        <begin position="316"/>
        <end position="330"/>
    </location>
</feature>
<evidence type="ECO:0000256" key="2">
    <source>
        <dbReference type="ARBA" id="ARBA00022553"/>
    </source>
</evidence>
<dbReference type="Pfam" id="PF17740">
    <property type="entry name" value="DUF5577"/>
    <property type="match status" value="1"/>
</dbReference>